<keyword evidence="4" id="KW-1015">Disulfide bond</keyword>
<keyword evidence="5" id="KW-0812">Transmembrane</keyword>
<dbReference type="GO" id="GO:0005576">
    <property type="term" value="C:extracellular region"/>
    <property type="evidence" value="ECO:0007669"/>
    <property type="project" value="UniProtKB-SubCell"/>
</dbReference>
<dbReference type="SMART" id="SM00747">
    <property type="entry name" value="CFEM"/>
    <property type="match status" value="1"/>
</dbReference>
<dbReference type="PROSITE" id="PS52012">
    <property type="entry name" value="CFEM"/>
    <property type="match status" value="1"/>
</dbReference>
<dbReference type="Pfam" id="PF05730">
    <property type="entry name" value="CFEM"/>
    <property type="match status" value="1"/>
</dbReference>
<feature type="transmembrane region" description="Helical" evidence="5">
    <location>
        <begin position="154"/>
        <end position="174"/>
    </location>
</feature>
<evidence type="ECO:0000256" key="2">
    <source>
        <dbReference type="ARBA" id="ARBA00022525"/>
    </source>
</evidence>
<evidence type="ECO:0000313" key="8">
    <source>
        <dbReference type="EMBL" id="TFY76894.1"/>
    </source>
</evidence>
<keyword evidence="3 6" id="KW-0732">Signal</keyword>
<evidence type="ECO:0000313" key="9">
    <source>
        <dbReference type="Proteomes" id="UP000298061"/>
    </source>
</evidence>
<proteinExistence type="predicted"/>
<dbReference type="Proteomes" id="UP000298061">
    <property type="component" value="Unassembled WGS sequence"/>
</dbReference>
<evidence type="ECO:0000256" key="4">
    <source>
        <dbReference type="ARBA" id="ARBA00023157"/>
    </source>
</evidence>
<accession>A0A4Y9ZRK9</accession>
<evidence type="ECO:0000259" key="7">
    <source>
        <dbReference type="PROSITE" id="PS52012"/>
    </source>
</evidence>
<comment type="caution">
    <text evidence="8">The sequence shown here is derived from an EMBL/GenBank/DDBJ whole genome shotgun (WGS) entry which is preliminary data.</text>
</comment>
<keyword evidence="9" id="KW-1185">Reference proteome</keyword>
<protein>
    <recommendedName>
        <fullName evidence="7">CFEM domain-containing protein</fullName>
    </recommendedName>
</protein>
<reference evidence="8 9" key="1">
    <citation type="submission" date="2019-02" db="EMBL/GenBank/DDBJ databases">
        <title>Genome sequencing of the rare red list fungi Hericium alpestre (H. flagellum).</title>
        <authorList>
            <person name="Buettner E."/>
            <person name="Kellner H."/>
        </authorList>
    </citation>
    <scope>NUCLEOTIDE SEQUENCE [LARGE SCALE GENOMIC DNA]</scope>
    <source>
        <strain evidence="8 9">DSM 108284</strain>
    </source>
</reference>
<sequence>MRFALAIVAAVASTASASNLLASRQAGYPNCALPCLASANFGSCGTTDLKCLCASNDFISSVTNCIVGACQGSDLTNAEGAAQSECAAVVWRHLDLDARRPDLNRTLFFFLCLCLHFLLGLVRISSLLAYHILILLPRPSPSPSTASNSNSNGALMTGPNLLAGAAALGAAVLAL</sequence>
<evidence type="ECO:0000256" key="1">
    <source>
        <dbReference type="ARBA" id="ARBA00004613"/>
    </source>
</evidence>
<feature type="signal peptide" evidence="6">
    <location>
        <begin position="1"/>
        <end position="17"/>
    </location>
</feature>
<organism evidence="8 9">
    <name type="scientific">Hericium alpestre</name>
    <dbReference type="NCBI Taxonomy" id="135208"/>
    <lineage>
        <taxon>Eukaryota</taxon>
        <taxon>Fungi</taxon>
        <taxon>Dikarya</taxon>
        <taxon>Basidiomycota</taxon>
        <taxon>Agaricomycotina</taxon>
        <taxon>Agaricomycetes</taxon>
        <taxon>Russulales</taxon>
        <taxon>Hericiaceae</taxon>
        <taxon>Hericium</taxon>
    </lineage>
</organism>
<keyword evidence="2" id="KW-0964">Secreted</keyword>
<feature type="chain" id="PRO_5021377081" description="CFEM domain-containing protein" evidence="6">
    <location>
        <begin position="18"/>
        <end position="175"/>
    </location>
</feature>
<dbReference type="STRING" id="135208.A0A4Y9ZRK9"/>
<comment type="subcellular location">
    <subcellularLocation>
        <location evidence="1">Secreted</location>
    </subcellularLocation>
</comment>
<feature type="domain" description="CFEM" evidence="7">
    <location>
        <begin position="3"/>
        <end position="109"/>
    </location>
</feature>
<dbReference type="InterPro" id="IPR008427">
    <property type="entry name" value="Extracellular_membr_CFEM_dom"/>
</dbReference>
<evidence type="ECO:0000256" key="5">
    <source>
        <dbReference type="SAM" id="Phobius"/>
    </source>
</evidence>
<feature type="transmembrane region" description="Helical" evidence="5">
    <location>
        <begin position="107"/>
        <end position="133"/>
    </location>
</feature>
<keyword evidence="5" id="KW-0472">Membrane</keyword>
<evidence type="ECO:0000256" key="3">
    <source>
        <dbReference type="ARBA" id="ARBA00022729"/>
    </source>
</evidence>
<dbReference type="EMBL" id="SFCI01001058">
    <property type="protein sequence ID" value="TFY76894.1"/>
    <property type="molecule type" value="Genomic_DNA"/>
</dbReference>
<name>A0A4Y9ZRK9_9AGAM</name>
<dbReference type="AlphaFoldDB" id="A0A4Y9ZRK9"/>
<dbReference type="OrthoDB" id="3065412at2759"/>
<gene>
    <name evidence="8" type="ORF">EWM64_g7115</name>
</gene>
<keyword evidence="5" id="KW-1133">Transmembrane helix</keyword>
<evidence type="ECO:0000256" key="6">
    <source>
        <dbReference type="SAM" id="SignalP"/>
    </source>
</evidence>